<evidence type="ECO:0000256" key="2">
    <source>
        <dbReference type="ARBA" id="ARBA00004726"/>
    </source>
</evidence>
<dbReference type="EC" id="2.7.7.2" evidence="15"/>
<dbReference type="InterPro" id="IPR023465">
    <property type="entry name" value="Riboflavin_kinase_dom_sf"/>
</dbReference>
<evidence type="ECO:0000313" key="18">
    <source>
        <dbReference type="Proteomes" id="UP000630149"/>
    </source>
</evidence>
<keyword evidence="18" id="KW-1185">Reference proteome</keyword>
<dbReference type="SUPFAM" id="SSF52374">
    <property type="entry name" value="Nucleotidylyl transferase"/>
    <property type="match status" value="1"/>
</dbReference>
<dbReference type="Gene3D" id="3.40.50.620">
    <property type="entry name" value="HUPs"/>
    <property type="match status" value="1"/>
</dbReference>
<dbReference type="NCBIfam" id="NF004163">
    <property type="entry name" value="PRK05627.1-6"/>
    <property type="match status" value="1"/>
</dbReference>
<evidence type="ECO:0000256" key="3">
    <source>
        <dbReference type="ARBA" id="ARBA00005201"/>
    </source>
</evidence>
<evidence type="ECO:0000256" key="1">
    <source>
        <dbReference type="ARBA" id="ARBA00002121"/>
    </source>
</evidence>
<evidence type="ECO:0000256" key="12">
    <source>
        <dbReference type="ARBA" id="ARBA00023268"/>
    </source>
</evidence>
<keyword evidence="6 15" id="KW-0808">Transferase</keyword>
<evidence type="ECO:0000256" key="10">
    <source>
        <dbReference type="ARBA" id="ARBA00022827"/>
    </source>
</evidence>
<dbReference type="NCBIfam" id="NF004159">
    <property type="entry name" value="PRK05627.1-2"/>
    <property type="match status" value="1"/>
</dbReference>
<dbReference type="AlphaFoldDB" id="A0A917JXF1"/>
<evidence type="ECO:0000256" key="4">
    <source>
        <dbReference type="ARBA" id="ARBA00022630"/>
    </source>
</evidence>
<evidence type="ECO:0000313" key="17">
    <source>
        <dbReference type="EMBL" id="GGI91063.1"/>
    </source>
</evidence>
<comment type="pathway">
    <text evidence="2 15">Cofactor biosynthesis; FAD biosynthesis; FAD from FMN: step 1/1.</text>
</comment>
<name>A0A917JXF1_9GAMM</name>
<feature type="domain" description="Riboflavin kinase" evidence="16">
    <location>
        <begin position="183"/>
        <end position="306"/>
    </location>
</feature>
<dbReference type="PANTHER" id="PTHR22749:SF6">
    <property type="entry name" value="RIBOFLAVIN KINASE"/>
    <property type="match status" value="1"/>
</dbReference>
<dbReference type="OrthoDB" id="9803667at2"/>
<dbReference type="GO" id="GO:0009398">
    <property type="term" value="P:FMN biosynthetic process"/>
    <property type="evidence" value="ECO:0007669"/>
    <property type="project" value="UniProtKB-UniRule"/>
</dbReference>
<dbReference type="NCBIfam" id="NF004162">
    <property type="entry name" value="PRK05627.1-5"/>
    <property type="match status" value="1"/>
</dbReference>
<keyword evidence="11 15" id="KW-0067">ATP-binding</keyword>
<keyword evidence="12" id="KW-0511">Multifunctional enzyme</keyword>
<proteinExistence type="inferred from homology"/>
<dbReference type="GO" id="GO:0003919">
    <property type="term" value="F:FMN adenylyltransferase activity"/>
    <property type="evidence" value="ECO:0007669"/>
    <property type="project" value="UniProtKB-UniRule"/>
</dbReference>
<evidence type="ECO:0000259" key="16">
    <source>
        <dbReference type="SMART" id="SM00904"/>
    </source>
</evidence>
<dbReference type="InterPro" id="IPR023468">
    <property type="entry name" value="Riboflavin_kinase"/>
</dbReference>
<keyword evidence="5 15" id="KW-0288">FMN</keyword>
<evidence type="ECO:0000256" key="11">
    <source>
        <dbReference type="ARBA" id="ARBA00022840"/>
    </source>
</evidence>
<dbReference type="GO" id="GO:0006747">
    <property type="term" value="P:FAD biosynthetic process"/>
    <property type="evidence" value="ECO:0007669"/>
    <property type="project" value="UniProtKB-UniRule"/>
</dbReference>
<dbReference type="Proteomes" id="UP000630149">
    <property type="component" value="Unassembled WGS sequence"/>
</dbReference>
<comment type="function">
    <text evidence="1">Catalyzes the phosphorylation of riboflavin to FMN followed by the adenylation of FMN to FAD.</text>
</comment>
<evidence type="ECO:0000256" key="8">
    <source>
        <dbReference type="ARBA" id="ARBA00022741"/>
    </source>
</evidence>
<dbReference type="FunFam" id="3.40.50.620:FF:000021">
    <property type="entry name" value="Riboflavin biosynthesis protein"/>
    <property type="match status" value="1"/>
</dbReference>
<dbReference type="EMBL" id="BMOB01000010">
    <property type="protein sequence ID" value="GGI91063.1"/>
    <property type="molecule type" value="Genomic_DNA"/>
</dbReference>
<dbReference type="InterPro" id="IPR014729">
    <property type="entry name" value="Rossmann-like_a/b/a_fold"/>
</dbReference>
<dbReference type="Pfam" id="PF06574">
    <property type="entry name" value="FAD_syn"/>
    <property type="match status" value="1"/>
</dbReference>
<dbReference type="GO" id="GO:0009231">
    <property type="term" value="P:riboflavin biosynthetic process"/>
    <property type="evidence" value="ECO:0007669"/>
    <property type="project" value="InterPro"/>
</dbReference>
<dbReference type="SMART" id="SM00904">
    <property type="entry name" value="Flavokinase"/>
    <property type="match status" value="1"/>
</dbReference>
<dbReference type="PANTHER" id="PTHR22749">
    <property type="entry name" value="RIBOFLAVIN KINASE/FMN ADENYLYLTRANSFERASE"/>
    <property type="match status" value="1"/>
</dbReference>
<dbReference type="SUPFAM" id="SSF82114">
    <property type="entry name" value="Riboflavin kinase-like"/>
    <property type="match status" value="1"/>
</dbReference>
<dbReference type="InterPro" id="IPR015865">
    <property type="entry name" value="Riboflavin_kinase_bac/euk"/>
</dbReference>
<dbReference type="PIRSF" id="PIRSF004491">
    <property type="entry name" value="FAD_Synth"/>
    <property type="match status" value="1"/>
</dbReference>
<dbReference type="NCBIfam" id="TIGR00083">
    <property type="entry name" value="ribF"/>
    <property type="match status" value="1"/>
</dbReference>
<dbReference type="GO" id="GO:0005524">
    <property type="term" value="F:ATP binding"/>
    <property type="evidence" value="ECO:0007669"/>
    <property type="project" value="UniProtKB-UniRule"/>
</dbReference>
<keyword evidence="8 15" id="KW-0547">Nucleotide-binding</keyword>
<dbReference type="RefSeq" id="WP_131777278.1">
    <property type="nucleotide sequence ID" value="NZ_BMOB01000010.1"/>
</dbReference>
<reference evidence="17" key="1">
    <citation type="journal article" date="2014" name="Int. J. Syst. Evol. Microbiol.">
        <title>Complete genome sequence of Corynebacterium casei LMG S-19264T (=DSM 44701T), isolated from a smear-ripened cheese.</title>
        <authorList>
            <consortium name="US DOE Joint Genome Institute (JGI-PGF)"/>
            <person name="Walter F."/>
            <person name="Albersmeier A."/>
            <person name="Kalinowski J."/>
            <person name="Ruckert C."/>
        </authorList>
    </citation>
    <scope>NUCLEOTIDE SEQUENCE</scope>
    <source>
        <strain evidence="17">JCM 13919</strain>
    </source>
</reference>
<dbReference type="Pfam" id="PF01687">
    <property type="entry name" value="Flavokinase"/>
    <property type="match status" value="1"/>
</dbReference>
<evidence type="ECO:0000256" key="7">
    <source>
        <dbReference type="ARBA" id="ARBA00022695"/>
    </source>
</evidence>
<comment type="similarity">
    <text evidence="15">Belongs to the ribF family.</text>
</comment>
<evidence type="ECO:0000256" key="6">
    <source>
        <dbReference type="ARBA" id="ARBA00022679"/>
    </source>
</evidence>
<evidence type="ECO:0000256" key="14">
    <source>
        <dbReference type="ARBA" id="ARBA00049494"/>
    </source>
</evidence>
<protein>
    <recommendedName>
        <fullName evidence="15">Riboflavin biosynthesis protein</fullName>
    </recommendedName>
    <domain>
        <recommendedName>
            <fullName evidence="15">Riboflavin kinase</fullName>
            <ecNumber evidence="15">2.7.1.26</ecNumber>
        </recommendedName>
        <alternativeName>
            <fullName evidence="15">Flavokinase</fullName>
        </alternativeName>
    </domain>
    <domain>
        <recommendedName>
            <fullName evidence="15">FMN adenylyltransferase</fullName>
            <ecNumber evidence="15">2.7.7.2</ecNumber>
        </recommendedName>
        <alternativeName>
            <fullName evidence="15">FAD pyrophosphorylase</fullName>
        </alternativeName>
        <alternativeName>
            <fullName evidence="15">FAD synthase</fullName>
        </alternativeName>
    </domain>
</protein>
<accession>A0A917JXF1</accession>
<keyword evidence="7 15" id="KW-0548">Nucleotidyltransferase</keyword>
<organism evidence="17 18">
    <name type="scientific">Legionella impletisoli</name>
    <dbReference type="NCBI Taxonomy" id="343510"/>
    <lineage>
        <taxon>Bacteria</taxon>
        <taxon>Pseudomonadati</taxon>
        <taxon>Pseudomonadota</taxon>
        <taxon>Gammaproteobacteria</taxon>
        <taxon>Legionellales</taxon>
        <taxon>Legionellaceae</taxon>
        <taxon>Legionella</taxon>
    </lineage>
</organism>
<dbReference type="GO" id="GO:0008531">
    <property type="term" value="F:riboflavin kinase activity"/>
    <property type="evidence" value="ECO:0007669"/>
    <property type="project" value="UniProtKB-UniRule"/>
</dbReference>
<dbReference type="EC" id="2.7.1.26" evidence="15"/>
<evidence type="ECO:0000256" key="9">
    <source>
        <dbReference type="ARBA" id="ARBA00022777"/>
    </source>
</evidence>
<keyword evidence="10 15" id="KW-0274">FAD</keyword>
<dbReference type="InterPro" id="IPR015864">
    <property type="entry name" value="FAD_synthase"/>
</dbReference>
<evidence type="ECO:0000256" key="13">
    <source>
        <dbReference type="ARBA" id="ARBA00047880"/>
    </source>
</evidence>
<comment type="catalytic activity">
    <reaction evidence="14 15">
        <text>FMN + ATP + H(+) = FAD + diphosphate</text>
        <dbReference type="Rhea" id="RHEA:17237"/>
        <dbReference type="ChEBI" id="CHEBI:15378"/>
        <dbReference type="ChEBI" id="CHEBI:30616"/>
        <dbReference type="ChEBI" id="CHEBI:33019"/>
        <dbReference type="ChEBI" id="CHEBI:57692"/>
        <dbReference type="ChEBI" id="CHEBI:58210"/>
        <dbReference type="EC" id="2.7.7.2"/>
    </reaction>
</comment>
<keyword evidence="4 15" id="KW-0285">Flavoprotein</keyword>
<comment type="pathway">
    <text evidence="3 15">Cofactor biosynthesis; FMN biosynthesis; FMN from riboflavin (ATP route): step 1/1.</text>
</comment>
<sequence>MNVLRGNGPFSELSAGSVATIGNFDGVHVGHQALIQVLREQARALKLPLLVILFEPQPSEYFHLTNPPARLSSLREKILGLKKLGVDYVYCMAFDQMLATMDPIEFVQRFLLSILHVKLLVVGQDFRFGKNREGDVGLLTRLFKVHGRNVQLFSDFQLFEERVSSTKIRAALAEDDLLLASKLLGRAYSMCGRVVKGDQRGRQWGIPTANINLSKKKLPIRGVYFVHVVRNGTLLHGVANVGCRPTVDGSKNILEVHILDFNQSLYGELLEVVFLQKLRDEQRFSSLDDLITTIKSDIAAAIHYFNS</sequence>
<keyword evidence="9 15" id="KW-0418">Kinase</keyword>
<comment type="catalytic activity">
    <reaction evidence="13 15">
        <text>riboflavin + ATP = FMN + ADP + H(+)</text>
        <dbReference type="Rhea" id="RHEA:14357"/>
        <dbReference type="ChEBI" id="CHEBI:15378"/>
        <dbReference type="ChEBI" id="CHEBI:30616"/>
        <dbReference type="ChEBI" id="CHEBI:57986"/>
        <dbReference type="ChEBI" id="CHEBI:58210"/>
        <dbReference type="ChEBI" id="CHEBI:456216"/>
        <dbReference type="EC" id="2.7.1.26"/>
    </reaction>
</comment>
<dbReference type="Gene3D" id="2.40.30.30">
    <property type="entry name" value="Riboflavin kinase-like"/>
    <property type="match status" value="1"/>
</dbReference>
<dbReference type="InterPro" id="IPR002606">
    <property type="entry name" value="Riboflavin_kinase_bac"/>
</dbReference>
<evidence type="ECO:0000256" key="15">
    <source>
        <dbReference type="PIRNR" id="PIRNR004491"/>
    </source>
</evidence>
<reference evidence="17" key="2">
    <citation type="submission" date="2020-09" db="EMBL/GenBank/DDBJ databases">
        <authorList>
            <person name="Sun Q."/>
            <person name="Ohkuma M."/>
        </authorList>
    </citation>
    <scope>NUCLEOTIDE SEQUENCE</scope>
    <source>
        <strain evidence="17">JCM 13919</strain>
    </source>
</reference>
<gene>
    <name evidence="17" type="primary">ribF</name>
    <name evidence="17" type="ORF">GCM10007966_19680</name>
</gene>
<comment type="caution">
    <text evidence="17">The sequence shown here is derived from an EMBL/GenBank/DDBJ whole genome shotgun (WGS) entry which is preliminary data.</text>
</comment>
<dbReference type="CDD" id="cd02064">
    <property type="entry name" value="FAD_synthetase_N"/>
    <property type="match status" value="1"/>
</dbReference>
<evidence type="ECO:0000256" key="5">
    <source>
        <dbReference type="ARBA" id="ARBA00022643"/>
    </source>
</evidence>